<dbReference type="AlphaFoldDB" id="C2FRX4"/>
<dbReference type="EMBL" id="ACHB01000002">
    <property type="protein sequence ID" value="EEI94339.1"/>
    <property type="molecule type" value="Genomic_DNA"/>
</dbReference>
<dbReference type="Proteomes" id="UP000006241">
    <property type="component" value="Unassembled WGS sequence"/>
</dbReference>
<reference evidence="1 2" key="1">
    <citation type="submission" date="2009-01" db="EMBL/GenBank/DDBJ databases">
        <authorList>
            <person name="Qin X."/>
            <person name="Bachman B."/>
            <person name="Battles P."/>
            <person name="Bell A."/>
            <person name="Bess C."/>
            <person name="Bickham C."/>
            <person name="Chaboub L."/>
            <person name="Chen D."/>
            <person name="Coyle M."/>
            <person name="Deiros D.R."/>
            <person name="Dinh H."/>
            <person name="Forbes L."/>
            <person name="Fowler G."/>
            <person name="Francisco L."/>
            <person name="Fu Q."/>
            <person name="Gubbala S."/>
            <person name="Hale W."/>
            <person name="Han Y."/>
            <person name="Hemphill L."/>
            <person name="Highlander S.K."/>
            <person name="Hirani K."/>
            <person name="Hogues M."/>
            <person name="Jackson L."/>
            <person name="Jakkamsetti A."/>
            <person name="Javaid M."/>
            <person name="Jiang H."/>
            <person name="Korchina V."/>
            <person name="Kovar C."/>
            <person name="Lara F."/>
            <person name="Lee S."/>
            <person name="Mata R."/>
            <person name="Mathew T."/>
            <person name="Moen C."/>
            <person name="Morales K."/>
            <person name="Munidasa M."/>
            <person name="Nazareth L."/>
            <person name="Ngo R."/>
            <person name="Nguyen L."/>
            <person name="Okwuonu G."/>
            <person name="Ongeri F."/>
            <person name="Patil S."/>
            <person name="Petrosino J."/>
            <person name="Pham C."/>
            <person name="Pham P."/>
            <person name="Pu L.-L."/>
            <person name="Puazo M."/>
            <person name="Raj R."/>
            <person name="Reid J."/>
            <person name="Rouhana J."/>
            <person name="Saada N."/>
            <person name="Shang Y."/>
            <person name="Simmons D."/>
            <person name="Thornton R."/>
            <person name="Warren J."/>
            <person name="Weissenberger G."/>
            <person name="Zhang J."/>
            <person name="Zhang L."/>
            <person name="Zhou C."/>
            <person name="Zhu D."/>
            <person name="Muzny D."/>
            <person name="Worley K."/>
            <person name="Gibbs R."/>
        </authorList>
    </citation>
    <scope>NUCLEOTIDE SEQUENCE [LARGE SCALE GENOMIC DNA]</scope>
    <source>
        <strain evidence="1 2">ATCC 33300</strain>
    </source>
</reference>
<protein>
    <submittedName>
        <fullName evidence="1">Uncharacterized protein</fullName>
    </submittedName>
</protein>
<organism evidence="1 2">
    <name type="scientific">Sphingobacterium spiritivorum ATCC 33300</name>
    <dbReference type="NCBI Taxonomy" id="525372"/>
    <lineage>
        <taxon>Bacteria</taxon>
        <taxon>Pseudomonadati</taxon>
        <taxon>Bacteroidota</taxon>
        <taxon>Sphingobacteriia</taxon>
        <taxon>Sphingobacteriales</taxon>
        <taxon>Sphingobacteriaceae</taxon>
        <taxon>Sphingobacterium</taxon>
    </lineage>
</organism>
<gene>
    <name evidence="1" type="ORF">HMPREF0765_0080</name>
</gene>
<comment type="caution">
    <text evidence="1">The sequence shown here is derived from an EMBL/GenBank/DDBJ whole genome shotgun (WGS) entry which is preliminary data.</text>
</comment>
<accession>C2FRX4</accession>
<proteinExistence type="predicted"/>
<evidence type="ECO:0000313" key="2">
    <source>
        <dbReference type="Proteomes" id="UP000006241"/>
    </source>
</evidence>
<sequence length="40" mass="4273">MPASLQYSSLAIIPVAYQAGLPSFFHSVNQPIIQASRIVG</sequence>
<name>C2FRX4_SPHSI</name>
<evidence type="ECO:0000313" key="1">
    <source>
        <dbReference type="EMBL" id="EEI94339.1"/>
    </source>
</evidence>
<dbReference type="HOGENOM" id="CLU_3296701_0_0_10"/>